<organism evidence="3 4">
    <name type="scientific">Tetrahymena thermophila (strain SB210)</name>
    <dbReference type="NCBI Taxonomy" id="312017"/>
    <lineage>
        <taxon>Eukaryota</taxon>
        <taxon>Sar</taxon>
        <taxon>Alveolata</taxon>
        <taxon>Ciliophora</taxon>
        <taxon>Intramacronucleata</taxon>
        <taxon>Oligohymenophorea</taxon>
        <taxon>Hymenostomatida</taxon>
        <taxon>Tetrahymenina</taxon>
        <taxon>Tetrahymenidae</taxon>
        <taxon>Tetrahymena</taxon>
    </lineage>
</organism>
<dbReference type="InterPro" id="IPR013651">
    <property type="entry name" value="ATP-grasp_RimK-type"/>
</dbReference>
<dbReference type="Proteomes" id="UP000009168">
    <property type="component" value="Unassembled WGS sequence"/>
</dbReference>
<dbReference type="eggNOG" id="ENOG502S0I1">
    <property type="taxonomic scope" value="Eukaryota"/>
</dbReference>
<protein>
    <submittedName>
        <fullName evidence="3">Ribosomal protein S6 modification protein RimK, putative</fullName>
    </submittedName>
</protein>
<evidence type="ECO:0000313" key="3">
    <source>
        <dbReference type="EMBL" id="EAR97104.1"/>
    </source>
</evidence>
<evidence type="ECO:0000259" key="2">
    <source>
        <dbReference type="PROSITE" id="PS50975"/>
    </source>
</evidence>
<dbReference type="RefSeq" id="XP_001017349.1">
    <property type="nucleotide sequence ID" value="XM_001017349.3"/>
</dbReference>
<feature type="domain" description="ATP-grasp" evidence="2">
    <location>
        <begin position="131"/>
        <end position="322"/>
    </location>
</feature>
<accession>I7M1L1</accession>
<dbReference type="OMA" id="GYHESLK"/>
<dbReference type="PANTHER" id="PTHR21621">
    <property type="entry name" value="RIBOSOMAL PROTEIN S6 MODIFICATION PROTEIN"/>
    <property type="match status" value="1"/>
</dbReference>
<evidence type="ECO:0000313" key="4">
    <source>
        <dbReference type="Proteomes" id="UP000009168"/>
    </source>
</evidence>
<dbReference type="KEGG" id="tet:TTHERM_00476410"/>
<keyword evidence="1" id="KW-0067">ATP-binding</keyword>
<evidence type="ECO:0000256" key="1">
    <source>
        <dbReference type="PROSITE-ProRule" id="PRU00409"/>
    </source>
</evidence>
<dbReference type="PROSITE" id="PS50975">
    <property type="entry name" value="ATP_GRASP"/>
    <property type="match status" value="1"/>
</dbReference>
<dbReference type="GeneID" id="7828094"/>
<sequence length="367" mass="42296">MMKHSHEELSDSTDVETLPEKKQLKIGYMVNPDPVFFNELDYKLIDELKELGADIVMINFEDIYFKFTSEKIELYFKSQPLQLDGFMSYGYMSPEHMTDYIEMVKIFEQMGITCLYNHKEIEVFSNKLQQAVHFAKAKVPIPNTFNAYSVKSTKDYYYTQLGQKAVIKQQTDYGGDGIKLSKHPDEGITQFSKLKWINQKSISQELVPDVWGQSVRVLFIQGKPFACAQYNDKSGDFRSNVSYHENFSLPSFMDNPKLNQYYEVAQKAVHSVSSDIMIAGVDLVDSPTKGVIVLEVNIWPDMYDIQESTKKPVFKSLVSSFYERVQNKVNHANLLSPNILPKWIGGNIQNEIPLLNQKQQQIVEQKI</sequence>
<dbReference type="SUPFAM" id="SSF56059">
    <property type="entry name" value="Glutathione synthetase ATP-binding domain-like"/>
    <property type="match status" value="1"/>
</dbReference>
<name>I7M1L1_TETTS</name>
<proteinExistence type="predicted"/>
<dbReference type="PANTHER" id="PTHR21621:SF0">
    <property type="entry name" value="BETA-CITRYLGLUTAMATE SYNTHASE B-RELATED"/>
    <property type="match status" value="1"/>
</dbReference>
<dbReference type="GO" id="GO:0016879">
    <property type="term" value="F:ligase activity, forming carbon-nitrogen bonds"/>
    <property type="evidence" value="ECO:0007669"/>
    <property type="project" value="TreeGrafter"/>
</dbReference>
<dbReference type="InterPro" id="IPR011761">
    <property type="entry name" value="ATP-grasp"/>
</dbReference>
<dbReference type="Gene3D" id="3.30.470.20">
    <property type="entry name" value="ATP-grasp fold, B domain"/>
    <property type="match status" value="1"/>
</dbReference>
<dbReference type="HOGENOM" id="CLU_898502_0_0_1"/>
<dbReference type="InParanoid" id="I7M1L1"/>
<keyword evidence="4" id="KW-1185">Reference proteome</keyword>
<dbReference type="OrthoDB" id="283371at2759"/>
<reference evidence="4" key="1">
    <citation type="journal article" date="2006" name="PLoS Biol.">
        <title>Macronuclear genome sequence of the ciliate Tetrahymena thermophila, a model eukaryote.</title>
        <authorList>
            <person name="Eisen J.A."/>
            <person name="Coyne R.S."/>
            <person name="Wu M."/>
            <person name="Wu D."/>
            <person name="Thiagarajan M."/>
            <person name="Wortman J.R."/>
            <person name="Badger J.H."/>
            <person name="Ren Q."/>
            <person name="Amedeo P."/>
            <person name="Jones K.M."/>
            <person name="Tallon L.J."/>
            <person name="Delcher A.L."/>
            <person name="Salzberg S.L."/>
            <person name="Silva J.C."/>
            <person name="Haas B.J."/>
            <person name="Majoros W.H."/>
            <person name="Farzad M."/>
            <person name="Carlton J.M."/>
            <person name="Smith R.K. Jr."/>
            <person name="Garg J."/>
            <person name="Pearlman R.E."/>
            <person name="Karrer K.M."/>
            <person name="Sun L."/>
            <person name="Manning G."/>
            <person name="Elde N.C."/>
            <person name="Turkewitz A.P."/>
            <person name="Asai D.J."/>
            <person name="Wilkes D.E."/>
            <person name="Wang Y."/>
            <person name="Cai H."/>
            <person name="Collins K."/>
            <person name="Stewart B.A."/>
            <person name="Lee S.R."/>
            <person name="Wilamowska K."/>
            <person name="Weinberg Z."/>
            <person name="Ruzzo W.L."/>
            <person name="Wloga D."/>
            <person name="Gaertig J."/>
            <person name="Frankel J."/>
            <person name="Tsao C.-C."/>
            <person name="Gorovsky M.A."/>
            <person name="Keeling P.J."/>
            <person name="Waller R.F."/>
            <person name="Patron N.J."/>
            <person name="Cherry J.M."/>
            <person name="Stover N.A."/>
            <person name="Krieger C.J."/>
            <person name="del Toro C."/>
            <person name="Ryder H.F."/>
            <person name="Williamson S.C."/>
            <person name="Barbeau R.A."/>
            <person name="Hamilton E.P."/>
            <person name="Orias E."/>
        </authorList>
    </citation>
    <scope>NUCLEOTIDE SEQUENCE [LARGE SCALE GENOMIC DNA]</scope>
    <source>
        <strain evidence="4">SB210</strain>
    </source>
</reference>
<dbReference type="EMBL" id="GG662667">
    <property type="protein sequence ID" value="EAR97104.1"/>
    <property type="molecule type" value="Genomic_DNA"/>
</dbReference>
<dbReference type="GO" id="GO:0046872">
    <property type="term" value="F:metal ion binding"/>
    <property type="evidence" value="ECO:0007669"/>
    <property type="project" value="InterPro"/>
</dbReference>
<gene>
    <name evidence="3" type="ORF">TTHERM_00476410</name>
</gene>
<keyword evidence="1" id="KW-0547">Nucleotide-binding</keyword>
<dbReference type="GO" id="GO:0005737">
    <property type="term" value="C:cytoplasm"/>
    <property type="evidence" value="ECO:0007669"/>
    <property type="project" value="TreeGrafter"/>
</dbReference>
<dbReference type="Pfam" id="PF08443">
    <property type="entry name" value="RimK"/>
    <property type="match status" value="1"/>
</dbReference>
<dbReference type="GO" id="GO:0005524">
    <property type="term" value="F:ATP binding"/>
    <property type="evidence" value="ECO:0007669"/>
    <property type="project" value="UniProtKB-UniRule"/>
</dbReference>
<dbReference type="Gene3D" id="3.40.50.20">
    <property type="match status" value="1"/>
</dbReference>
<dbReference type="AlphaFoldDB" id="I7M1L1"/>